<dbReference type="GO" id="GO:0003677">
    <property type="term" value="F:DNA binding"/>
    <property type="evidence" value="ECO:0007669"/>
    <property type="project" value="UniProtKB-KW"/>
</dbReference>
<keyword evidence="2" id="KW-0731">Sigma factor</keyword>
<sequence length="101" mass="11792">MKSTASDGFSTRSSEWVGDMTVWLRENGGDNGDRLARLRRQLHLARQRELTPRQRQFLERYFDDGLTMREIAEEAGVDPSTVSRTLHRAKERLRRALQYAL</sequence>
<gene>
    <name evidence="6" type="ORF">SDC9_63427</name>
</gene>
<comment type="caution">
    <text evidence="6">The sequence shown here is derived from an EMBL/GenBank/DDBJ whole genome shotgun (WGS) entry which is preliminary data.</text>
</comment>
<reference evidence="6" key="1">
    <citation type="submission" date="2019-08" db="EMBL/GenBank/DDBJ databases">
        <authorList>
            <person name="Kucharzyk K."/>
            <person name="Murdoch R.W."/>
            <person name="Higgins S."/>
            <person name="Loffler F."/>
        </authorList>
    </citation>
    <scope>NUCLEOTIDE SEQUENCE</scope>
</reference>
<organism evidence="6">
    <name type="scientific">bioreactor metagenome</name>
    <dbReference type="NCBI Taxonomy" id="1076179"/>
    <lineage>
        <taxon>unclassified sequences</taxon>
        <taxon>metagenomes</taxon>
        <taxon>ecological metagenomes</taxon>
    </lineage>
</organism>
<dbReference type="InterPro" id="IPR013249">
    <property type="entry name" value="RNA_pol_sigma70_r4_t2"/>
</dbReference>
<dbReference type="SUPFAM" id="SSF88659">
    <property type="entry name" value="Sigma3 and sigma4 domains of RNA polymerase sigma factors"/>
    <property type="match status" value="1"/>
</dbReference>
<dbReference type="Gene3D" id="1.10.10.10">
    <property type="entry name" value="Winged helix-like DNA-binding domain superfamily/Winged helix DNA-binding domain"/>
    <property type="match status" value="1"/>
</dbReference>
<dbReference type="EMBL" id="VSSQ01002721">
    <property type="protein sequence ID" value="MPM17044.1"/>
    <property type="molecule type" value="Genomic_DNA"/>
</dbReference>
<proteinExistence type="predicted"/>
<dbReference type="AlphaFoldDB" id="A0A644XSE0"/>
<dbReference type="Pfam" id="PF08281">
    <property type="entry name" value="Sigma70_r4_2"/>
    <property type="match status" value="1"/>
</dbReference>
<dbReference type="InterPro" id="IPR014284">
    <property type="entry name" value="RNA_pol_sigma-70_dom"/>
</dbReference>
<protein>
    <recommendedName>
        <fullName evidence="5">RNA polymerase sigma factor 70 region 4 type 2 domain-containing protein</fullName>
    </recommendedName>
</protein>
<keyword evidence="1" id="KW-0805">Transcription regulation</keyword>
<dbReference type="PANTHER" id="PTHR30385">
    <property type="entry name" value="SIGMA FACTOR F FLAGELLAR"/>
    <property type="match status" value="1"/>
</dbReference>
<dbReference type="GO" id="GO:0016987">
    <property type="term" value="F:sigma factor activity"/>
    <property type="evidence" value="ECO:0007669"/>
    <property type="project" value="UniProtKB-KW"/>
</dbReference>
<evidence type="ECO:0000256" key="1">
    <source>
        <dbReference type="ARBA" id="ARBA00023015"/>
    </source>
</evidence>
<dbReference type="NCBIfam" id="TIGR02937">
    <property type="entry name" value="sigma70-ECF"/>
    <property type="match status" value="1"/>
</dbReference>
<accession>A0A644XSE0</accession>
<feature type="domain" description="RNA polymerase sigma factor 70 region 4 type 2" evidence="5">
    <location>
        <begin position="49"/>
        <end position="93"/>
    </location>
</feature>
<keyword evidence="3" id="KW-0238">DNA-binding</keyword>
<dbReference type="GO" id="GO:0006352">
    <property type="term" value="P:DNA-templated transcription initiation"/>
    <property type="evidence" value="ECO:0007669"/>
    <property type="project" value="InterPro"/>
</dbReference>
<evidence type="ECO:0000256" key="2">
    <source>
        <dbReference type="ARBA" id="ARBA00023082"/>
    </source>
</evidence>
<evidence type="ECO:0000256" key="4">
    <source>
        <dbReference type="ARBA" id="ARBA00023163"/>
    </source>
</evidence>
<dbReference type="CDD" id="cd06171">
    <property type="entry name" value="Sigma70_r4"/>
    <property type="match status" value="1"/>
</dbReference>
<keyword evidence="4" id="KW-0804">Transcription</keyword>
<dbReference type="InterPro" id="IPR036388">
    <property type="entry name" value="WH-like_DNA-bd_sf"/>
</dbReference>
<name>A0A644XSE0_9ZZZZ</name>
<dbReference type="InterPro" id="IPR013324">
    <property type="entry name" value="RNA_pol_sigma_r3/r4-like"/>
</dbReference>
<evidence type="ECO:0000259" key="5">
    <source>
        <dbReference type="Pfam" id="PF08281"/>
    </source>
</evidence>
<evidence type="ECO:0000313" key="6">
    <source>
        <dbReference type="EMBL" id="MPM17044.1"/>
    </source>
</evidence>
<evidence type="ECO:0000256" key="3">
    <source>
        <dbReference type="ARBA" id="ARBA00023125"/>
    </source>
</evidence>